<evidence type="ECO:0000313" key="6">
    <source>
        <dbReference type="EMBL" id="GAA2107213.1"/>
    </source>
</evidence>
<accession>A0ABP5IYR5</accession>
<proteinExistence type="predicted"/>
<evidence type="ECO:0000313" key="7">
    <source>
        <dbReference type="Proteomes" id="UP001500443"/>
    </source>
</evidence>
<dbReference type="InterPro" id="IPR023867">
    <property type="entry name" value="Sulphatase_maturase_rSAM"/>
</dbReference>
<protein>
    <recommendedName>
        <fullName evidence="5">Radical SAM core domain-containing protein</fullName>
    </recommendedName>
</protein>
<dbReference type="InterPro" id="IPR026335">
    <property type="entry name" value="rSAM_SPASM_FxsB"/>
</dbReference>
<dbReference type="EMBL" id="BAAAPF010000002">
    <property type="protein sequence ID" value="GAA2107213.1"/>
    <property type="molecule type" value="Genomic_DNA"/>
</dbReference>
<keyword evidence="4" id="KW-0411">Iron-sulfur</keyword>
<dbReference type="PROSITE" id="PS51918">
    <property type="entry name" value="RADICAL_SAM"/>
    <property type="match status" value="1"/>
</dbReference>
<dbReference type="InterPro" id="IPR007197">
    <property type="entry name" value="rSAM"/>
</dbReference>
<dbReference type="Pfam" id="PF04055">
    <property type="entry name" value="Radical_SAM"/>
    <property type="match status" value="1"/>
</dbReference>
<dbReference type="PANTHER" id="PTHR43273:SF8">
    <property type="entry name" value="RADICAL SAM DOMAIN PROTEIN"/>
    <property type="match status" value="1"/>
</dbReference>
<feature type="domain" description="Radical SAM core" evidence="5">
    <location>
        <begin position="2"/>
        <end position="233"/>
    </location>
</feature>
<organism evidence="6 7">
    <name type="scientific">Streptomyces synnematoformans</name>
    <dbReference type="NCBI Taxonomy" id="415721"/>
    <lineage>
        <taxon>Bacteria</taxon>
        <taxon>Bacillati</taxon>
        <taxon>Actinomycetota</taxon>
        <taxon>Actinomycetes</taxon>
        <taxon>Kitasatosporales</taxon>
        <taxon>Streptomycetaceae</taxon>
        <taxon>Streptomyces</taxon>
    </lineage>
</organism>
<gene>
    <name evidence="6" type="ORF">GCM10009802_02090</name>
</gene>
<keyword evidence="7" id="KW-1185">Reference proteome</keyword>
<keyword evidence="1" id="KW-0949">S-adenosyl-L-methionine</keyword>
<evidence type="ECO:0000259" key="5">
    <source>
        <dbReference type="PROSITE" id="PS51918"/>
    </source>
</evidence>
<dbReference type="SFLD" id="SFLDG01067">
    <property type="entry name" value="SPASM/twitch_domain_containing"/>
    <property type="match status" value="1"/>
</dbReference>
<dbReference type="SUPFAM" id="SSF102114">
    <property type="entry name" value="Radical SAM enzymes"/>
    <property type="match status" value="1"/>
</dbReference>
<comment type="caution">
    <text evidence="6">The sequence shown here is derived from an EMBL/GenBank/DDBJ whole genome shotgun (WGS) entry which is preliminary data.</text>
</comment>
<evidence type="ECO:0000256" key="4">
    <source>
        <dbReference type="ARBA" id="ARBA00023014"/>
    </source>
</evidence>
<dbReference type="SFLD" id="SFLDS00029">
    <property type="entry name" value="Radical_SAM"/>
    <property type="match status" value="1"/>
</dbReference>
<evidence type="ECO:0000256" key="2">
    <source>
        <dbReference type="ARBA" id="ARBA00022723"/>
    </source>
</evidence>
<dbReference type="Proteomes" id="UP001500443">
    <property type="component" value="Unassembled WGS sequence"/>
</dbReference>
<dbReference type="NCBIfam" id="TIGR04269">
    <property type="entry name" value="SAM_SPASM_FxsB"/>
    <property type="match status" value="1"/>
</dbReference>
<dbReference type="CDD" id="cd01335">
    <property type="entry name" value="Radical_SAM"/>
    <property type="match status" value="1"/>
</dbReference>
<dbReference type="InterPro" id="IPR003679">
    <property type="entry name" value="Amioglycoside_AcTrfase"/>
</dbReference>
<dbReference type="InterPro" id="IPR058240">
    <property type="entry name" value="rSAM_sf"/>
</dbReference>
<dbReference type="SUPFAM" id="SSF110710">
    <property type="entry name" value="TTHA0583/YokD-like"/>
    <property type="match status" value="1"/>
</dbReference>
<dbReference type="InterPro" id="IPR028345">
    <property type="entry name" value="Antibiotic_NAT-like"/>
</dbReference>
<dbReference type="RefSeq" id="WP_344286819.1">
    <property type="nucleotide sequence ID" value="NZ_BAAAPF010000002.1"/>
</dbReference>
<dbReference type="NCBIfam" id="NF040587">
    <property type="entry name" value="rSAM_lost_HExxH"/>
    <property type="match status" value="1"/>
</dbReference>
<dbReference type="PANTHER" id="PTHR43273">
    <property type="entry name" value="ANAEROBIC SULFATASE-MATURATING ENZYME HOMOLOG ASLB-RELATED"/>
    <property type="match status" value="1"/>
</dbReference>
<evidence type="ECO:0000256" key="1">
    <source>
        <dbReference type="ARBA" id="ARBA00022691"/>
    </source>
</evidence>
<dbReference type="SFLD" id="SFLDG01072">
    <property type="entry name" value="dehydrogenase_like"/>
    <property type="match status" value="1"/>
</dbReference>
<name>A0ABP5IYR5_9ACTN</name>
<reference evidence="7" key="1">
    <citation type="journal article" date="2019" name="Int. J. Syst. Evol. Microbiol.">
        <title>The Global Catalogue of Microorganisms (GCM) 10K type strain sequencing project: providing services to taxonomists for standard genome sequencing and annotation.</title>
        <authorList>
            <consortium name="The Broad Institute Genomics Platform"/>
            <consortium name="The Broad Institute Genome Sequencing Center for Infectious Disease"/>
            <person name="Wu L."/>
            <person name="Ma J."/>
        </authorList>
    </citation>
    <scope>NUCLEOTIDE SEQUENCE [LARGE SCALE GENOMIC DNA]</scope>
    <source>
        <strain evidence="7">JCM 15481</strain>
    </source>
</reference>
<dbReference type="Pfam" id="PF02522">
    <property type="entry name" value="Antibiotic_NAT"/>
    <property type="match status" value="1"/>
</dbReference>
<keyword evidence="3" id="KW-0408">Iron</keyword>
<keyword evidence="2" id="KW-0479">Metal-binding</keyword>
<dbReference type="SFLD" id="SFLDG01386">
    <property type="entry name" value="main_SPASM_domain-containing"/>
    <property type="match status" value="1"/>
</dbReference>
<evidence type="ECO:0000256" key="3">
    <source>
        <dbReference type="ARBA" id="ARBA00023004"/>
    </source>
</evidence>
<dbReference type="Gene3D" id="3.20.20.70">
    <property type="entry name" value="Aldolase class I"/>
    <property type="match status" value="1"/>
</dbReference>
<dbReference type="InterPro" id="IPR013785">
    <property type="entry name" value="Aldolase_TIM"/>
</dbReference>
<sequence>MPPPLRQVVLKLHSRCDLACDHCYVYEHADQSWRARPIVISEDTVKHVAHRLAAYVEERGLDSVSVILHGGEPLLAGPARLRSTCAELTRALTRVARLDLRIHTNGVQLSTRHLQVFREFGVKVSISLDGDRAANDLHRRDRRGGSSYDRVIRAVRLLRTPEYRHLFTGLLCTVDLRNDPVAVHKALTALDPPRIDYLLPHSTWESPPPRPDAGSPTPYADWLLKIFDLWQGQGRGVRVRTFESVLSTLRGGPSLTEAMGLAPSDLAVVETDGSFEQADSLKTAYHGAPATGYDVHWNSFAELAEHPGVRARQAGIDGVSAECRRCPVVQSCGGGLYAHRYSAERGFDNPSVYCADLRALVDGVAERITDRTRSPAVHSDDELRFAQERLTRDLLSHLHHRHAGTAEWDEAWRLLVRLDSDEATAFHLNALLAHPYVRTAVRRALTEEEPVDAGLLASVAMAAAVRARAEAVLTWDHTKPELHLPTLGTLRLPGPGRVDVRSSGRRIVVRRGPDSYDTGDPERWRPLRSWDSAAERDGATAPRLLVDDADPYRDCFPRPAAGPLNSDDLGAFLERLSTGYALLHAHTPGWWESDDAWLVTTVTPLAAGAGLRLGAHGLGALGVGVDIGPGEFARALPRVARRARFAALRETADLAVPGSPAERLLDEADDWVAKASFWQRDPAAGADRRGDALDRAGRALVGLGTRPRRELTPNGAVLAGSLWTQWAEQHGHVARLAGFFRGLGVREGGSLLVHASLGGSGLPPDEVRDALLDVLGPDGTLVVPAFTPENSDTSSAHLARTAGMSEWEKAGFRASMPPFEPETTPCPGMGALAECVRTTPGAVRSAHPQTSFAGLGPRAAELLGEHDVTCHLGERSPLARLYRDGAQVLLLGVGFEACSSFHLAEYRMNPARPLRTYRCVLREKGYWFAYEDLDLHDEDFGEIGRMLPPELLTVDQVAGKRATLFGMKEAVDRAVSYMATSRR</sequence>